<dbReference type="Pfam" id="PF02824">
    <property type="entry name" value="TGS"/>
    <property type="match status" value="1"/>
</dbReference>
<organism evidence="3 4">
    <name type="scientific">Candidatus Kaiserbacteria bacterium RIFCSPHIGHO2_02_FULL_49_16</name>
    <dbReference type="NCBI Taxonomy" id="1798490"/>
    <lineage>
        <taxon>Bacteria</taxon>
        <taxon>Candidatus Kaiseribacteriota</taxon>
    </lineage>
</organism>
<dbReference type="FunFam" id="1.10.3210.10:FF:000001">
    <property type="entry name" value="GTP pyrophosphokinase RelA"/>
    <property type="match status" value="1"/>
</dbReference>
<feature type="domain" description="TGS" evidence="2">
    <location>
        <begin position="419"/>
        <end position="480"/>
    </location>
</feature>
<dbReference type="Gene3D" id="3.10.20.30">
    <property type="match status" value="1"/>
</dbReference>
<evidence type="ECO:0000256" key="1">
    <source>
        <dbReference type="ARBA" id="ARBA00007476"/>
    </source>
</evidence>
<dbReference type="SMART" id="SM00471">
    <property type="entry name" value="HDc"/>
    <property type="match status" value="1"/>
</dbReference>
<dbReference type="InterPro" id="IPR043519">
    <property type="entry name" value="NT_sf"/>
</dbReference>
<evidence type="ECO:0000259" key="2">
    <source>
        <dbReference type="PROSITE" id="PS51880"/>
    </source>
</evidence>
<dbReference type="InterPro" id="IPR012675">
    <property type="entry name" value="Beta-grasp_dom_sf"/>
</dbReference>
<dbReference type="SMART" id="SM00954">
    <property type="entry name" value="RelA_SpoT"/>
    <property type="match status" value="1"/>
</dbReference>
<dbReference type="GO" id="GO:0015969">
    <property type="term" value="P:guanosine tetraphosphate metabolic process"/>
    <property type="evidence" value="ECO:0007669"/>
    <property type="project" value="InterPro"/>
</dbReference>
<dbReference type="InterPro" id="IPR003607">
    <property type="entry name" value="HD/PDEase_dom"/>
</dbReference>
<accession>A0A1F6DH22</accession>
<dbReference type="Gene3D" id="1.10.3210.10">
    <property type="entry name" value="Hypothetical protein af1432"/>
    <property type="match status" value="1"/>
</dbReference>
<dbReference type="GO" id="GO:0005886">
    <property type="term" value="C:plasma membrane"/>
    <property type="evidence" value="ECO:0007669"/>
    <property type="project" value="TreeGrafter"/>
</dbReference>
<dbReference type="InterPro" id="IPR033655">
    <property type="entry name" value="TGS_RelA/SpoT"/>
</dbReference>
<proteinExistence type="inferred from homology"/>
<dbReference type="EMBL" id="MFLD01000010">
    <property type="protein sequence ID" value="OGG60676.1"/>
    <property type="molecule type" value="Genomic_DNA"/>
</dbReference>
<dbReference type="SUPFAM" id="SSF81301">
    <property type="entry name" value="Nucleotidyltransferase"/>
    <property type="match status" value="1"/>
</dbReference>
<dbReference type="CDD" id="cd00077">
    <property type="entry name" value="HDc"/>
    <property type="match status" value="1"/>
</dbReference>
<comment type="similarity">
    <text evidence="1">Belongs to the RelA/SpoT family.</text>
</comment>
<dbReference type="PANTHER" id="PTHR21262:SF31">
    <property type="entry name" value="GTP PYROPHOSPHOKINASE"/>
    <property type="match status" value="1"/>
</dbReference>
<dbReference type="SUPFAM" id="SSF81271">
    <property type="entry name" value="TGS-like"/>
    <property type="match status" value="1"/>
</dbReference>
<dbReference type="Gene3D" id="3.30.460.10">
    <property type="entry name" value="Beta Polymerase, domain 2"/>
    <property type="match status" value="1"/>
</dbReference>
<dbReference type="PANTHER" id="PTHR21262">
    <property type="entry name" value="GUANOSINE-3',5'-BIS DIPHOSPHATE 3'-PYROPHOSPHOHYDROLASE"/>
    <property type="match status" value="1"/>
</dbReference>
<protein>
    <recommendedName>
        <fullName evidence="2">TGS domain-containing protein</fullName>
    </recommendedName>
</protein>
<reference evidence="3 4" key="1">
    <citation type="journal article" date="2016" name="Nat. Commun.">
        <title>Thousands of microbial genomes shed light on interconnected biogeochemical processes in an aquifer system.</title>
        <authorList>
            <person name="Anantharaman K."/>
            <person name="Brown C.T."/>
            <person name="Hug L.A."/>
            <person name="Sharon I."/>
            <person name="Castelle C.J."/>
            <person name="Probst A.J."/>
            <person name="Thomas B.C."/>
            <person name="Singh A."/>
            <person name="Wilkins M.J."/>
            <person name="Karaoz U."/>
            <person name="Brodie E.L."/>
            <person name="Williams K.H."/>
            <person name="Hubbard S.S."/>
            <person name="Banfield J.F."/>
        </authorList>
    </citation>
    <scope>NUCLEOTIDE SEQUENCE [LARGE SCALE GENOMIC DNA]</scope>
</reference>
<dbReference type="InterPro" id="IPR007685">
    <property type="entry name" value="RelA_SpoT"/>
</dbReference>
<dbReference type="InterPro" id="IPR004095">
    <property type="entry name" value="TGS"/>
</dbReference>
<dbReference type="PROSITE" id="PS51880">
    <property type="entry name" value="TGS"/>
    <property type="match status" value="1"/>
</dbReference>
<comment type="caution">
    <text evidence="3">The sequence shown here is derived from an EMBL/GenBank/DDBJ whole genome shotgun (WGS) entry which is preliminary data.</text>
</comment>
<dbReference type="Proteomes" id="UP000178042">
    <property type="component" value="Unassembled WGS sequence"/>
</dbReference>
<dbReference type="InterPro" id="IPR012676">
    <property type="entry name" value="TGS-like"/>
</dbReference>
<sequence>MLKPRPLSDILGALSSKDVNDIALVTKAYEFAQVAHKGQKRYSGDPYFVHTAEVGYLLATAGMCPEATSAGLLHDTIEDAGVTPKTIEELCGKEVLSLVQGVTKLGALRYRGMERHTESLRKLFAATAQDIRVLIIKLMDRLHNARTLEHVPRDEKRKRIALETLEIYAPIADRLGMSVAKQELEDAAFPYAYPEEYEKTREAFSERKSENEKRLEKTEHDLKREFAEAGLRNFRTEARIKGIYSLFKKLERKKWDFSTIYDMRALRVIFQTVAECYTALGIIHGHWRPVPGKIKDYISFPKPNGYQSIHTTIYTGDGGALEIQLRTEAMHREALYGIASHLAYKEVQSNPAQKKSGGIEWIRQFFPRLGKPKELTSATQAGKGPVDAPSWVKELAHAQGGPGKPGEYMDTLKSDFFSHRVFVFTPRGDVIDLPLAATPIDFAYAIHSDLGNRMSGALVNGKMVSLDTALRNGDMVEIVTKASAHPSRKWQDIAKTSMAKKHIRAALAAMKKI</sequence>
<dbReference type="AlphaFoldDB" id="A0A1F6DH22"/>
<dbReference type="Pfam" id="PF13328">
    <property type="entry name" value="HD_4"/>
    <property type="match status" value="1"/>
</dbReference>
<name>A0A1F6DH22_9BACT</name>
<dbReference type="FunFam" id="3.10.20.30:FF:000002">
    <property type="entry name" value="GTP pyrophosphokinase (RelA/SpoT)"/>
    <property type="match status" value="1"/>
</dbReference>
<evidence type="ECO:0000313" key="4">
    <source>
        <dbReference type="Proteomes" id="UP000178042"/>
    </source>
</evidence>
<evidence type="ECO:0000313" key="3">
    <source>
        <dbReference type="EMBL" id="OGG60676.1"/>
    </source>
</evidence>
<dbReference type="CDD" id="cd01668">
    <property type="entry name" value="TGS_RSH"/>
    <property type="match status" value="1"/>
</dbReference>
<gene>
    <name evidence="3" type="ORF">A3C86_03485</name>
</gene>
<dbReference type="Pfam" id="PF04607">
    <property type="entry name" value="RelA_SpoT"/>
    <property type="match status" value="1"/>
</dbReference>
<dbReference type="CDD" id="cd05399">
    <property type="entry name" value="NT_Rel-Spo_like"/>
    <property type="match status" value="1"/>
</dbReference>
<dbReference type="SUPFAM" id="SSF109604">
    <property type="entry name" value="HD-domain/PDEase-like"/>
    <property type="match status" value="1"/>
</dbReference>